<protein>
    <recommendedName>
        <fullName evidence="4">TIR domain-containing protein</fullName>
    </recommendedName>
</protein>
<name>A0ABQ5QTH5_9ACTN</name>
<dbReference type="EMBL" id="BSDI01000007">
    <property type="protein sequence ID" value="GLH96936.1"/>
    <property type="molecule type" value="Genomic_DNA"/>
</dbReference>
<sequence length="399" mass="43468">MTQASGAAAPPSTGRGTYFFLSYAHPAPSSEYTPADADPWVRVFFDDLCGEVRRHAQPTSRMEIGVFDQQLPIGSDVKAALATALSDAQVFVPLYSPDYFSRSWPLRERQSFLDRVAAPGSPDTQRHVLPVLWIPFPSWDETPEVRRALALGAGIPAYAENGMRALCMLAPYRDDYTRLLERIAGQIVNLTERLPLDASPAPRLDEVTRAPIPKGADAETPFVVAVTAPAGTDRQALPVAQHAASTAERLGFRAQVETYSDGSGLFARAPGVLLIDPWVAGGPGGMQALRAATKDLPEWVVPVVIADRDDPRYDERGARLADEVMDMLTAAGLERAKRVAQVKEFVDIMPNIVTQARRQYLRNALVHPPEGTQSTRPSLRTEPAKPDPGKPDPGKQSDD</sequence>
<keyword evidence="3" id="KW-1185">Reference proteome</keyword>
<feature type="region of interest" description="Disordered" evidence="1">
    <location>
        <begin position="363"/>
        <end position="399"/>
    </location>
</feature>
<evidence type="ECO:0000313" key="3">
    <source>
        <dbReference type="Proteomes" id="UP001144280"/>
    </source>
</evidence>
<gene>
    <name evidence="2" type="ORF">Pa4123_22100</name>
</gene>
<evidence type="ECO:0008006" key="4">
    <source>
        <dbReference type="Google" id="ProtNLM"/>
    </source>
</evidence>
<evidence type="ECO:0000313" key="2">
    <source>
        <dbReference type="EMBL" id="GLH96936.1"/>
    </source>
</evidence>
<dbReference type="NCBIfam" id="NF040588">
    <property type="entry name" value="FxsC_Nterm"/>
    <property type="match status" value="1"/>
</dbReference>
<feature type="compositionally biased region" description="Basic and acidic residues" evidence="1">
    <location>
        <begin position="382"/>
        <end position="399"/>
    </location>
</feature>
<proteinExistence type="predicted"/>
<comment type="caution">
    <text evidence="2">The sequence shown here is derived from an EMBL/GenBank/DDBJ whole genome shotgun (WGS) entry which is preliminary data.</text>
</comment>
<dbReference type="Gene3D" id="3.40.50.10140">
    <property type="entry name" value="Toll/interleukin-1 receptor homology (TIR) domain"/>
    <property type="match status" value="1"/>
</dbReference>
<dbReference type="InterPro" id="IPR035897">
    <property type="entry name" value="Toll_tir_struct_dom_sf"/>
</dbReference>
<organism evidence="2 3">
    <name type="scientific">Phytohabitans aurantiacus</name>
    <dbReference type="NCBI Taxonomy" id="3016789"/>
    <lineage>
        <taxon>Bacteria</taxon>
        <taxon>Bacillati</taxon>
        <taxon>Actinomycetota</taxon>
        <taxon>Actinomycetes</taxon>
        <taxon>Micromonosporales</taxon>
        <taxon>Micromonosporaceae</taxon>
    </lineage>
</organism>
<dbReference type="RefSeq" id="WP_281894305.1">
    <property type="nucleotide sequence ID" value="NZ_BSDI01000007.1"/>
</dbReference>
<dbReference type="SUPFAM" id="SSF52200">
    <property type="entry name" value="Toll/Interleukin receptor TIR domain"/>
    <property type="match status" value="1"/>
</dbReference>
<accession>A0ABQ5QTH5</accession>
<reference evidence="2" key="1">
    <citation type="submission" date="2022-12" db="EMBL/GenBank/DDBJ databases">
        <title>New Phytohabitans aurantiacus sp. RD004123 nov., an actinomycete isolated from soil.</title>
        <authorList>
            <person name="Triningsih D.W."/>
            <person name="Harunari E."/>
            <person name="Igarashi Y."/>
        </authorList>
    </citation>
    <scope>NUCLEOTIDE SEQUENCE</scope>
    <source>
        <strain evidence="2">RD004123</strain>
    </source>
</reference>
<dbReference type="Proteomes" id="UP001144280">
    <property type="component" value="Unassembled WGS sequence"/>
</dbReference>
<evidence type="ECO:0000256" key="1">
    <source>
        <dbReference type="SAM" id="MobiDB-lite"/>
    </source>
</evidence>
<dbReference type="InterPro" id="IPR047603">
    <property type="entry name" value="FxsC_N"/>
</dbReference>